<dbReference type="Proteomes" id="UP000054047">
    <property type="component" value="Unassembled WGS sequence"/>
</dbReference>
<protein>
    <submittedName>
        <fullName evidence="1">Uncharacterized protein</fullName>
    </submittedName>
</protein>
<sequence>MGDDINSESTSTIGDDWWVRLLGVQNRPNPLEDWDQLYNLNNQDPGEINTFCLTRNDREISTLQIS</sequence>
<reference evidence="1 2" key="1">
    <citation type="submission" date="2013-12" db="EMBL/GenBank/DDBJ databases">
        <title>Draft genome of the parsitic nematode Ancylostoma duodenale.</title>
        <authorList>
            <person name="Mitreva M."/>
        </authorList>
    </citation>
    <scope>NUCLEOTIDE SEQUENCE [LARGE SCALE GENOMIC DNA]</scope>
    <source>
        <strain evidence="1 2">Zhejiang</strain>
    </source>
</reference>
<evidence type="ECO:0000313" key="2">
    <source>
        <dbReference type="Proteomes" id="UP000054047"/>
    </source>
</evidence>
<dbReference type="AlphaFoldDB" id="A0A0C2DVT0"/>
<accession>A0A0C2DVT0</accession>
<organism evidence="1 2">
    <name type="scientific">Ancylostoma duodenale</name>
    <dbReference type="NCBI Taxonomy" id="51022"/>
    <lineage>
        <taxon>Eukaryota</taxon>
        <taxon>Metazoa</taxon>
        <taxon>Ecdysozoa</taxon>
        <taxon>Nematoda</taxon>
        <taxon>Chromadorea</taxon>
        <taxon>Rhabditida</taxon>
        <taxon>Rhabditina</taxon>
        <taxon>Rhabditomorpha</taxon>
        <taxon>Strongyloidea</taxon>
        <taxon>Ancylostomatidae</taxon>
        <taxon>Ancylostomatinae</taxon>
        <taxon>Ancylostoma</taxon>
    </lineage>
</organism>
<evidence type="ECO:0000313" key="1">
    <source>
        <dbReference type="EMBL" id="KIH66977.1"/>
    </source>
</evidence>
<dbReference type="OrthoDB" id="10461171at2759"/>
<dbReference type="EMBL" id="KN726885">
    <property type="protein sequence ID" value="KIH66977.1"/>
    <property type="molecule type" value="Genomic_DNA"/>
</dbReference>
<keyword evidence="2" id="KW-1185">Reference proteome</keyword>
<name>A0A0C2DVT0_9BILA</name>
<proteinExistence type="predicted"/>
<gene>
    <name evidence="1" type="ORF">ANCDUO_02695</name>
</gene>